<accession>A0ABS4KFG3</accession>
<name>A0ABS4KFG3_9FIRM</name>
<reference evidence="2 3" key="1">
    <citation type="submission" date="2021-03" db="EMBL/GenBank/DDBJ databases">
        <title>Genomic Encyclopedia of Type Strains, Phase IV (KMG-IV): sequencing the most valuable type-strain genomes for metagenomic binning, comparative biology and taxonomic classification.</title>
        <authorList>
            <person name="Goeker M."/>
        </authorList>
    </citation>
    <scope>NUCLEOTIDE SEQUENCE [LARGE SCALE GENOMIC DNA]</scope>
    <source>
        <strain evidence="2 3">DSM 27563</strain>
    </source>
</reference>
<keyword evidence="3" id="KW-1185">Reference proteome</keyword>
<keyword evidence="1" id="KW-1133">Transmembrane helix</keyword>
<dbReference type="RefSeq" id="WP_210061811.1">
    <property type="nucleotide sequence ID" value="NZ_JAGGLJ010000017.1"/>
</dbReference>
<feature type="transmembrane region" description="Helical" evidence="1">
    <location>
        <begin position="6"/>
        <end position="23"/>
    </location>
</feature>
<comment type="caution">
    <text evidence="2">The sequence shown here is derived from an EMBL/GenBank/DDBJ whole genome shotgun (WGS) entry which is preliminary data.</text>
</comment>
<organism evidence="2 3">
    <name type="scientific">Peptoniphilus stercorisuis</name>
    <dbReference type="NCBI Taxonomy" id="1436965"/>
    <lineage>
        <taxon>Bacteria</taxon>
        <taxon>Bacillati</taxon>
        <taxon>Bacillota</taxon>
        <taxon>Tissierellia</taxon>
        <taxon>Tissierellales</taxon>
        <taxon>Peptoniphilaceae</taxon>
        <taxon>Peptoniphilus</taxon>
    </lineage>
</organism>
<evidence type="ECO:0000256" key="1">
    <source>
        <dbReference type="SAM" id="Phobius"/>
    </source>
</evidence>
<keyword evidence="1" id="KW-0812">Transmembrane</keyword>
<evidence type="ECO:0000313" key="2">
    <source>
        <dbReference type="EMBL" id="MBP2026001.1"/>
    </source>
</evidence>
<protein>
    <submittedName>
        <fullName evidence="2">Uncharacterized protein</fullName>
    </submittedName>
</protein>
<proteinExistence type="predicted"/>
<keyword evidence="1" id="KW-0472">Membrane</keyword>
<gene>
    <name evidence="2" type="ORF">J2Z71_001553</name>
</gene>
<dbReference type="EMBL" id="JAGGLJ010000017">
    <property type="protein sequence ID" value="MBP2026001.1"/>
    <property type="molecule type" value="Genomic_DNA"/>
</dbReference>
<dbReference type="Proteomes" id="UP001519306">
    <property type="component" value="Unassembled WGS sequence"/>
</dbReference>
<evidence type="ECO:0000313" key="3">
    <source>
        <dbReference type="Proteomes" id="UP001519306"/>
    </source>
</evidence>
<sequence length="106" mass="12447">MKKYTVLIVYTLVSLIALSYIYLEVEDRANGFIVGYSVEKKDELFDNLNEDEINNLVRDISDNLVKRKSATKKNQEMAIDKFKKRGLIDSKEEENFIRRNLIIEIN</sequence>